<dbReference type="Gene3D" id="2.60.40.420">
    <property type="entry name" value="Cupredoxins - blue copper proteins"/>
    <property type="match status" value="1"/>
</dbReference>
<dbReference type="Proteomes" id="UP001209083">
    <property type="component" value="Chromosome"/>
</dbReference>
<dbReference type="InterPro" id="IPR008972">
    <property type="entry name" value="Cupredoxin"/>
</dbReference>
<evidence type="ECO:0000256" key="8">
    <source>
        <dbReference type="ARBA" id="ARBA00022967"/>
    </source>
</evidence>
<evidence type="ECO:0000256" key="15">
    <source>
        <dbReference type="ARBA" id="ARBA00047816"/>
    </source>
</evidence>
<accession>A0ABY8QYC8</accession>
<dbReference type="Pfam" id="PF00116">
    <property type="entry name" value="COX2"/>
    <property type="match status" value="1"/>
</dbReference>
<dbReference type="PROSITE" id="PS00078">
    <property type="entry name" value="COX2"/>
    <property type="match status" value="1"/>
</dbReference>
<evidence type="ECO:0000256" key="13">
    <source>
        <dbReference type="ARBA" id="ARBA00024688"/>
    </source>
</evidence>
<evidence type="ECO:0000256" key="10">
    <source>
        <dbReference type="ARBA" id="ARBA00022989"/>
    </source>
</evidence>
<evidence type="ECO:0000256" key="9">
    <source>
        <dbReference type="ARBA" id="ARBA00022982"/>
    </source>
</evidence>
<evidence type="ECO:0000256" key="14">
    <source>
        <dbReference type="ARBA" id="ARBA00031399"/>
    </source>
</evidence>
<keyword evidence="12 16" id="KW-0472">Membrane</keyword>
<comment type="function">
    <text evidence="13">Subunits I and II form the functional core of the enzyme complex. Electrons originating in cytochrome c are transferred via heme a and Cu(A) to the binuclear center formed by heme a3 and Cu(B).</text>
</comment>
<dbReference type="InterPro" id="IPR014222">
    <property type="entry name" value="Cyt_c_oxidase_su2"/>
</dbReference>
<keyword evidence="9" id="KW-0249">Electron transport</keyword>
<reference evidence="18 19" key="1">
    <citation type="submission" date="2023-05" db="EMBL/GenBank/DDBJ databases">
        <title>Lithophilousrod everest ZFBP1038 complete genpme.</title>
        <authorList>
            <person name="Tian M."/>
        </authorList>
    </citation>
    <scope>NUCLEOTIDE SEQUENCE [LARGE SCALE GENOMIC DNA]</scope>
    <source>
        <strain evidence="18 19">ZFBP1038</strain>
    </source>
</reference>
<keyword evidence="5" id="KW-0679">Respiratory chain</keyword>
<evidence type="ECO:0000256" key="3">
    <source>
        <dbReference type="ARBA" id="ARBA00012949"/>
    </source>
</evidence>
<evidence type="ECO:0000256" key="4">
    <source>
        <dbReference type="ARBA" id="ARBA00022448"/>
    </source>
</evidence>
<proteinExistence type="inferred from homology"/>
<comment type="catalytic activity">
    <reaction evidence="15">
        <text>4 Fe(II)-[cytochrome c] + O2 + 8 H(+)(in) = 4 Fe(III)-[cytochrome c] + 2 H2O + 4 H(+)(out)</text>
        <dbReference type="Rhea" id="RHEA:11436"/>
        <dbReference type="Rhea" id="RHEA-COMP:10350"/>
        <dbReference type="Rhea" id="RHEA-COMP:14399"/>
        <dbReference type="ChEBI" id="CHEBI:15377"/>
        <dbReference type="ChEBI" id="CHEBI:15378"/>
        <dbReference type="ChEBI" id="CHEBI:15379"/>
        <dbReference type="ChEBI" id="CHEBI:29033"/>
        <dbReference type="ChEBI" id="CHEBI:29034"/>
        <dbReference type="EC" id="7.1.1.9"/>
    </reaction>
</comment>
<dbReference type="EMBL" id="CP090958">
    <property type="protein sequence ID" value="WGW14029.1"/>
    <property type="molecule type" value="Genomic_DNA"/>
</dbReference>
<dbReference type="PANTHER" id="PTHR22888:SF9">
    <property type="entry name" value="CYTOCHROME C OXIDASE SUBUNIT 2"/>
    <property type="match status" value="1"/>
</dbReference>
<keyword evidence="8" id="KW-1278">Translocase</keyword>
<evidence type="ECO:0000256" key="16">
    <source>
        <dbReference type="SAM" id="Phobius"/>
    </source>
</evidence>
<feature type="transmembrane region" description="Helical" evidence="16">
    <location>
        <begin position="38"/>
        <end position="64"/>
    </location>
</feature>
<dbReference type="PRINTS" id="PR01166">
    <property type="entry name" value="CYCOXIDASEII"/>
</dbReference>
<dbReference type="InterPro" id="IPR001505">
    <property type="entry name" value="Copper_CuA"/>
</dbReference>
<evidence type="ECO:0000313" key="19">
    <source>
        <dbReference type="Proteomes" id="UP001209083"/>
    </source>
</evidence>
<dbReference type="CDD" id="cd13919">
    <property type="entry name" value="CuRO_HCO_II_like_5"/>
    <property type="match status" value="1"/>
</dbReference>
<sequence length="268" mass="30444">MTAAVLLTSGCSMAQFKRGYLPEESVGATDHTDRIMTLWNGSWAAGLIVGVITWALIIWCVVVYRRRKGETGMPVQLRYNMPIETFYIVVPVLMVMVLFFFTVRDQEAIQKPNDPTVVIEAVGKQWAWDFNYVTDNVYYAGVQTNLDGTEEPGKNSPVLYLPEGERIEMKLRSRDVIHSFWIPAFLQKRDMIPGRESSIYFEPQKEGTYVGKCAELCGEYHSEMLFNVKVVPKSEYDAYIQKLKAEGNVGQLGPEYDRNPGQEEKVGS</sequence>
<dbReference type="Gene3D" id="1.10.287.90">
    <property type="match status" value="1"/>
</dbReference>
<dbReference type="PANTHER" id="PTHR22888">
    <property type="entry name" value="CYTOCHROME C OXIDASE, SUBUNIT II"/>
    <property type="match status" value="1"/>
</dbReference>
<evidence type="ECO:0000259" key="17">
    <source>
        <dbReference type="PROSITE" id="PS50857"/>
    </source>
</evidence>
<evidence type="ECO:0000256" key="7">
    <source>
        <dbReference type="ARBA" id="ARBA00022723"/>
    </source>
</evidence>
<dbReference type="InterPro" id="IPR002429">
    <property type="entry name" value="CcO_II-like_C"/>
</dbReference>
<keyword evidence="10 16" id="KW-1133">Transmembrane helix</keyword>
<evidence type="ECO:0000256" key="5">
    <source>
        <dbReference type="ARBA" id="ARBA00022660"/>
    </source>
</evidence>
<dbReference type="SUPFAM" id="SSF81464">
    <property type="entry name" value="Cytochrome c oxidase subunit II-like, transmembrane region"/>
    <property type="match status" value="1"/>
</dbReference>
<evidence type="ECO:0000256" key="2">
    <source>
        <dbReference type="ARBA" id="ARBA00007866"/>
    </source>
</evidence>
<organism evidence="18 19">
    <name type="scientific">Saxibacter everestensis</name>
    <dbReference type="NCBI Taxonomy" id="2909229"/>
    <lineage>
        <taxon>Bacteria</taxon>
        <taxon>Bacillati</taxon>
        <taxon>Actinomycetota</taxon>
        <taxon>Actinomycetes</taxon>
        <taxon>Micrococcales</taxon>
        <taxon>Brevibacteriaceae</taxon>
        <taxon>Saxibacter</taxon>
    </lineage>
</organism>
<evidence type="ECO:0000256" key="6">
    <source>
        <dbReference type="ARBA" id="ARBA00022692"/>
    </source>
</evidence>
<feature type="transmembrane region" description="Helical" evidence="16">
    <location>
        <begin position="85"/>
        <end position="103"/>
    </location>
</feature>
<keyword evidence="6 16" id="KW-0812">Transmembrane</keyword>
<evidence type="ECO:0000256" key="11">
    <source>
        <dbReference type="ARBA" id="ARBA00023008"/>
    </source>
</evidence>
<dbReference type="InterPro" id="IPR036257">
    <property type="entry name" value="Cyt_c_oxidase_su2_TM_sf"/>
</dbReference>
<dbReference type="InterPro" id="IPR045187">
    <property type="entry name" value="CcO_II"/>
</dbReference>
<comment type="subcellular location">
    <subcellularLocation>
        <location evidence="1">Membrane</location>
        <topology evidence="1">Multi-pass membrane protein</topology>
    </subcellularLocation>
</comment>
<keyword evidence="19" id="KW-1185">Reference proteome</keyword>
<evidence type="ECO:0000256" key="1">
    <source>
        <dbReference type="ARBA" id="ARBA00004141"/>
    </source>
</evidence>
<feature type="domain" description="Cytochrome oxidase subunit II copper A binding" evidence="17">
    <location>
        <begin position="114"/>
        <end position="242"/>
    </location>
</feature>
<dbReference type="SUPFAM" id="SSF49503">
    <property type="entry name" value="Cupredoxins"/>
    <property type="match status" value="1"/>
</dbReference>
<keyword evidence="4" id="KW-0813">Transport</keyword>
<name>A0ABY8QYC8_9MICO</name>
<dbReference type="NCBIfam" id="TIGR02866">
    <property type="entry name" value="CoxB"/>
    <property type="match status" value="1"/>
</dbReference>
<keyword evidence="11" id="KW-0186">Copper</keyword>
<evidence type="ECO:0000313" key="18">
    <source>
        <dbReference type="EMBL" id="WGW14029.1"/>
    </source>
</evidence>
<comment type="similarity">
    <text evidence="2">Belongs to the cytochrome c oxidase subunit 2 family.</text>
</comment>
<dbReference type="PROSITE" id="PS50857">
    <property type="entry name" value="COX2_CUA"/>
    <property type="match status" value="1"/>
</dbReference>
<gene>
    <name evidence="18" type="primary">coxB</name>
    <name evidence="18" type="ORF">LWF01_07010</name>
</gene>
<evidence type="ECO:0000256" key="12">
    <source>
        <dbReference type="ARBA" id="ARBA00023136"/>
    </source>
</evidence>
<protein>
    <recommendedName>
        <fullName evidence="3">cytochrome-c oxidase</fullName>
        <ecNumber evidence="3">7.1.1.9</ecNumber>
    </recommendedName>
    <alternativeName>
        <fullName evidence="14">Cytochrome aa3 subunit 2</fullName>
    </alternativeName>
</protein>
<dbReference type="EC" id="7.1.1.9" evidence="3"/>
<keyword evidence="7" id="KW-0479">Metal-binding</keyword>